<dbReference type="AlphaFoldDB" id="A0A8J5IHP1"/>
<organism evidence="1 2">
    <name type="scientific">Phytophthora aleatoria</name>
    <dbReference type="NCBI Taxonomy" id="2496075"/>
    <lineage>
        <taxon>Eukaryota</taxon>
        <taxon>Sar</taxon>
        <taxon>Stramenopiles</taxon>
        <taxon>Oomycota</taxon>
        <taxon>Peronosporomycetes</taxon>
        <taxon>Peronosporales</taxon>
        <taxon>Peronosporaceae</taxon>
        <taxon>Phytophthora</taxon>
    </lineage>
</organism>
<protein>
    <submittedName>
        <fullName evidence="1">Uncharacterized protein</fullName>
    </submittedName>
</protein>
<accession>A0A8J5IHP1</accession>
<sequence>MALTNRIICSLLFWPTGPGKFACNSRDREYRSLHGFTNLMNHLLRFHPSYEANAEAAAHANNALRLHVVDARTTEIYRWVEWVVVDRLPFTFVERRLVHQNARMGNITAKTLTIYVKKLLGAVDQRVIKILPKKFGLVLDGLTCGGRHYVGIFAVIDDGTRVAVTDDTST</sequence>
<gene>
    <name evidence="1" type="ORF">JG688_00010897</name>
</gene>
<keyword evidence="2" id="KW-1185">Reference proteome</keyword>
<dbReference type="PANTHER" id="PTHR40866:SF1">
    <property type="entry name" value="BED-TYPE DOMAIN-CONTAINING PROTEIN"/>
    <property type="match status" value="1"/>
</dbReference>
<reference evidence="1" key="1">
    <citation type="submission" date="2021-01" db="EMBL/GenBank/DDBJ databases">
        <title>Phytophthora aleatoria, a newly-described species from Pinus radiata is distinct from Phytophthora cactorum isolates based on comparative genomics.</title>
        <authorList>
            <person name="Mcdougal R."/>
            <person name="Panda P."/>
            <person name="Williams N."/>
            <person name="Studholme D.J."/>
        </authorList>
    </citation>
    <scope>NUCLEOTIDE SEQUENCE</scope>
    <source>
        <strain evidence="1">NZFS 4037</strain>
    </source>
</reference>
<comment type="caution">
    <text evidence="1">The sequence shown here is derived from an EMBL/GenBank/DDBJ whole genome shotgun (WGS) entry which is preliminary data.</text>
</comment>
<dbReference type="EMBL" id="JAENGY010000720">
    <property type="protein sequence ID" value="KAG6957595.1"/>
    <property type="molecule type" value="Genomic_DNA"/>
</dbReference>
<dbReference type="PANTHER" id="PTHR40866">
    <property type="entry name" value="BED-TYPE DOMAIN-CONTAINING PROTEIN"/>
    <property type="match status" value="1"/>
</dbReference>
<proteinExistence type="predicted"/>
<evidence type="ECO:0000313" key="2">
    <source>
        <dbReference type="Proteomes" id="UP000709295"/>
    </source>
</evidence>
<dbReference type="Proteomes" id="UP000709295">
    <property type="component" value="Unassembled WGS sequence"/>
</dbReference>
<name>A0A8J5IHP1_9STRA</name>
<evidence type="ECO:0000313" key="1">
    <source>
        <dbReference type="EMBL" id="KAG6957595.1"/>
    </source>
</evidence>